<dbReference type="PROSITE" id="PS50928">
    <property type="entry name" value="ABC_TM1"/>
    <property type="match status" value="1"/>
</dbReference>
<sequence>MLITLWIRAPFGTMILLGGIQNIPEQLNEAASLDGVSGIQRFFKITLPLINPQLIMVLTLETIFAFKAFDQIFTSTGGGPAGSTRTLMIYLIKDLFNTDYGMASALTVLLLIVLFIISLLQQTLLKRKVDY</sequence>
<dbReference type="SUPFAM" id="SSF161098">
    <property type="entry name" value="MetI-like"/>
    <property type="match status" value="1"/>
</dbReference>
<dbReference type="EMBL" id="VSSQ01012083">
    <property type="protein sequence ID" value="MPM48403.1"/>
    <property type="molecule type" value="Genomic_DNA"/>
</dbReference>
<keyword evidence="3" id="KW-1003">Cell membrane</keyword>
<organism evidence="9">
    <name type="scientific">bioreactor metagenome</name>
    <dbReference type="NCBI Taxonomy" id="1076179"/>
    <lineage>
        <taxon>unclassified sequences</taxon>
        <taxon>metagenomes</taxon>
        <taxon>ecological metagenomes</taxon>
    </lineage>
</organism>
<name>A0A645AC14_9ZZZZ</name>
<protein>
    <submittedName>
        <fullName evidence="9">sn-glycerol-3-phosphate transport system permease protein UgpA</fullName>
    </submittedName>
</protein>
<evidence type="ECO:0000259" key="8">
    <source>
        <dbReference type="PROSITE" id="PS50928"/>
    </source>
</evidence>
<comment type="caution">
    <text evidence="9">The sequence shown here is derived from an EMBL/GenBank/DDBJ whole genome shotgun (WGS) entry which is preliminary data.</text>
</comment>
<dbReference type="GO" id="GO:0055085">
    <property type="term" value="P:transmembrane transport"/>
    <property type="evidence" value="ECO:0007669"/>
    <property type="project" value="InterPro"/>
</dbReference>
<dbReference type="PANTHER" id="PTHR30193">
    <property type="entry name" value="ABC TRANSPORTER PERMEASE PROTEIN"/>
    <property type="match status" value="1"/>
</dbReference>
<reference evidence="9" key="1">
    <citation type="submission" date="2019-08" db="EMBL/GenBank/DDBJ databases">
        <authorList>
            <person name="Kucharzyk K."/>
            <person name="Murdoch R.W."/>
            <person name="Higgins S."/>
            <person name="Loffler F."/>
        </authorList>
    </citation>
    <scope>NUCLEOTIDE SEQUENCE</scope>
</reference>
<dbReference type="InterPro" id="IPR051393">
    <property type="entry name" value="ABC_transporter_permease"/>
</dbReference>
<keyword evidence="2" id="KW-0813">Transport</keyword>
<evidence type="ECO:0000256" key="1">
    <source>
        <dbReference type="ARBA" id="ARBA00004651"/>
    </source>
</evidence>
<evidence type="ECO:0000256" key="2">
    <source>
        <dbReference type="ARBA" id="ARBA00022448"/>
    </source>
</evidence>
<proteinExistence type="predicted"/>
<dbReference type="Pfam" id="PF00528">
    <property type="entry name" value="BPD_transp_1"/>
    <property type="match status" value="1"/>
</dbReference>
<keyword evidence="6 7" id="KW-0472">Membrane</keyword>
<gene>
    <name evidence="9" type="primary">ugpA_21</name>
    <name evidence="9" type="ORF">SDC9_95128</name>
</gene>
<evidence type="ECO:0000256" key="7">
    <source>
        <dbReference type="SAM" id="Phobius"/>
    </source>
</evidence>
<dbReference type="Gene3D" id="1.10.3720.10">
    <property type="entry name" value="MetI-like"/>
    <property type="match status" value="1"/>
</dbReference>
<dbReference type="GO" id="GO:0005886">
    <property type="term" value="C:plasma membrane"/>
    <property type="evidence" value="ECO:0007669"/>
    <property type="project" value="UniProtKB-SubCell"/>
</dbReference>
<keyword evidence="4 7" id="KW-0812">Transmembrane</keyword>
<feature type="transmembrane region" description="Helical" evidence="7">
    <location>
        <begin position="100"/>
        <end position="120"/>
    </location>
</feature>
<evidence type="ECO:0000256" key="6">
    <source>
        <dbReference type="ARBA" id="ARBA00023136"/>
    </source>
</evidence>
<evidence type="ECO:0000313" key="9">
    <source>
        <dbReference type="EMBL" id="MPM48403.1"/>
    </source>
</evidence>
<keyword evidence="5 7" id="KW-1133">Transmembrane helix</keyword>
<dbReference type="InterPro" id="IPR035906">
    <property type="entry name" value="MetI-like_sf"/>
</dbReference>
<dbReference type="CDD" id="cd06261">
    <property type="entry name" value="TM_PBP2"/>
    <property type="match status" value="1"/>
</dbReference>
<evidence type="ECO:0000256" key="3">
    <source>
        <dbReference type="ARBA" id="ARBA00022475"/>
    </source>
</evidence>
<dbReference type="AlphaFoldDB" id="A0A645AC14"/>
<accession>A0A645AC14</accession>
<dbReference type="PANTHER" id="PTHR30193:SF37">
    <property type="entry name" value="INNER MEMBRANE ABC TRANSPORTER PERMEASE PROTEIN YCJO"/>
    <property type="match status" value="1"/>
</dbReference>
<evidence type="ECO:0000256" key="4">
    <source>
        <dbReference type="ARBA" id="ARBA00022692"/>
    </source>
</evidence>
<dbReference type="InterPro" id="IPR000515">
    <property type="entry name" value="MetI-like"/>
</dbReference>
<comment type="subcellular location">
    <subcellularLocation>
        <location evidence="1">Cell membrane</location>
        <topology evidence="1">Multi-pass membrane protein</topology>
    </subcellularLocation>
</comment>
<feature type="domain" description="ABC transmembrane type-1" evidence="8">
    <location>
        <begin position="1"/>
        <end position="121"/>
    </location>
</feature>
<evidence type="ECO:0000256" key="5">
    <source>
        <dbReference type="ARBA" id="ARBA00022989"/>
    </source>
</evidence>